<sequence>MQIPYIPVHNHLSFSLKSFAKQCEYISPTEARKALHEAILQQNVGLRTLSTLLQNTTNLST</sequence>
<dbReference type="Proteomes" id="UP000003773">
    <property type="component" value="Unassembled WGS sequence"/>
</dbReference>
<accession>A7A7Q7</accession>
<comment type="caution">
    <text evidence="1">The sequence shown here is derived from an EMBL/GenBank/DDBJ whole genome shotgun (WGS) entry which is preliminary data.</text>
</comment>
<dbReference type="HOGENOM" id="CLU_2913187_0_0_11"/>
<organism evidence="1 2">
    <name type="scientific">Bifidobacterium adolescentis L2-32</name>
    <dbReference type="NCBI Taxonomy" id="411481"/>
    <lineage>
        <taxon>Bacteria</taxon>
        <taxon>Bacillati</taxon>
        <taxon>Actinomycetota</taxon>
        <taxon>Actinomycetes</taxon>
        <taxon>Bifidobacteriales</taxon>
        <taxon>Bifidobacteriaceae</taxon>
        <taxon>Bifidobacterium</taxon>
    </lineage>
</organism>
<evidence type="ECO:0000313" key="1">
    <source>
        <dbReference type="EMBL" id="EDN81772.1"/>
    </source>
</evidence>
<name>A7A7Q7_BIFAD</name>
<evidence type="ECO:0000313" key="2">
    <source>
        <dbReference type="Proteomes" id="UP000003773"/>
    </source>
</evidence>
<gene>
    <name evidence="1" type="ORF">BIFADO_01897</name>
</gene>
<protein>
    <submittedName>
        <fullName evidence="1">Uncharacterized protein</fullName>
    </submittedName>
</protein>
<proteinExistence type="predicted"/>
<dbReference type="EMBL" id="AAXD02000074">
    <property type="protein sequence ID" value="EDN81772.1"/>
    <property type="molecule type" value="Genomic_DNA"/>
</dbReference>
<reference evidence="1 2" key="2">
    <citation type="submission" date="2007-05" db="EMBL/GenBank/DDBJ databases">
        <title>Draft genome sequence of Bifidobacterium adolescentis (L2-32).</title>
        <authorList>
            <person name="Sudarsanam P."/>
            <person name="Ley R."/>
            <person name="Guruge J."/>
            <person name="Turnbaugh P.J."/>
            <person name="Mahowald M."/>
            <person name="Liep D."/>
            <person name="Gordon J."/>
        </authorList>
    </citation>
    <scope>NUCLEOTIDE SEQUENCE [LARGE SCALE GENOMIC DNA]</scope>
    <source>
        <strain evidence="1 2">L2-32</strain>
    </source>
</reference>
<reference evidence="1 2" key="1">
    <citation type="submission" date="2007-04" db="EMBL/GenBank/DDBJ databases">
        <authorList>
            <person name="Fulton L."/>
            <person name="Clifton S."/>
            <person name="Fulton B."/>
            <person name="Xu J."/>
            <person name="Minx P."/>
            <person name="Pepin K.H."/>
            <person name="Johnson M."/>
            <person name="Thiruvilangam P."/>
            <person name="Bhonagiri V."/>
            <person name="Nash W.E."/>
            <person name="Mardis E.R."/>
            <person name="Wilson R.K."/>
        </authorList>
    </citation>
    <scope>NUCLEOTIDE SEQUENCE [LARGE SCALE GENOMIC DNA]</scope>
    <source>
        <strain evidence="1 2">L2-32</strain>
    </source>
</reference>
<dbReference type="AlphaFoldDB" id="A7A7Q7"/>